<dbReference type="Pfam" id="PF25390">
    <property type="entry name" value="WD40_RLD"/>
    <property type="match status" value="1"/>
</dbReference>
<keyword evidence="7" id="KW-1185">Reference proteome</keyword>
<evidence type="ECO:0000256" key="3">
    <source>
        <dbReference type="PROSITE-ProRule" id="PRU00235"/>
    </source>
</evidence>
<feature type="repeat" description="RCC1" evidence="3">
    <location>
        <begin position="185"/>
        <end position="237"/>
    </location>
</feature>
<dbReference type="InterPro" id="IPR051553">
    <property type="entry name" value="Ran_GTPase-activating"/>
</dbReference>
<sequence length="477" mass="51245">MPKPKSNPSREKGKGKANASASTRKRTRGASETEKGNKKRRKTTALNKAPTQRLNVYVFGANENGELGLGPSAAEEVIRPRLNPHLSADSVGVVQLAVGGMHCAALTHDNKILTWGVNDLGALGRDTTWDGGMVDLSDAEDDVDPERNPKESTPGEVEMDNVPNGTIFVQLTAGDNCTFALTSEGTVYGWGTLRTTDGATKFQPDIDIQRTPALIPELEKVTKIEAGCNHVLALASDGRVYTWGFSDQDQLGRRVLKRRAGPWAGLNPRKLRLKDVVDIGVGSDHSFAITKDECVYGWGLNNFGQTGIAENAGTDAATVIAPTKIDGLTEVSQIVGGNKHSIALTTGGDCYVWGRLDSSATGMDLDALPDEGVIYDRRDKPRILSKPTPLPDLKVSFIAAGGDHSLVISQGDRKPYSWGFNGNHQTGHNVEDDVETPTKIVSKSIRDKEFVWAGAGGQFSLLAEEVVITVESDESDE</sequence>
<dbReference type="VEuPathDB" id="FungiDB:SAPIO_CDS5965"/>
<evidence type="ECO:0000256" key="2">
    <source>
        <dbReference type="ARBA" id="ARBA00022737"/>
    </source>
</evidence>
<dbReference type="SUPFAM" id="SSF50985">
    <property type="entry name" value="RCC1/BLIP-II"/>
    <property type="match status" value="1"/>
</dbReference>
<accession>A0A084G5U0</accession>
<dbReference type="OMA" id="RTEEPIF"/>
<organism evidence="6 7">
    <name type="scientific">Pseudallescheria apiosperma</name>
    <name type="common">Scedosporium apiospermum</name>
    <dbReference type="NCBI Taxonomy" id="563466"/>
    <lineage>
        <taxon>Eukaryota</taxon>
        <taxon>Fungi</taxon>
        <taxon>Dikarya</taxon>
        <taxon>Ascomycota</taxon>
        <taxon>Pezizomycotina</taxon>
        <taxon>Sordariomycetes</taxon>
        <taxon>Hypocreomycetidae</taxon>
        <taxon>Microascales</taxon>
        <taxon>Microascaceae</taxon>
        <taxon>Scedosporium</taxon>
    </lineage>
</organism>
<dbReference type="PRINTS" id="PR00633">
    <property type="entry name" value="RCCNDNSATION"/>
</dbReference>
<dbReference type="GeneID" id="27725037"/>
<dbReference type="KEGG" id="sapo:SAPIO_CDS5965"/>
<dbReference type="InterPro" id="IPR058923">
    <property type="entry name" value="RCC1-like_dom"/>
</dbReference>
<evidence type="ECO:0000259" key="5">
    <source>
        <dbReference type="Pfam" id="PF25390"/>
    </source>
</evidence>
<feature type="domain" description="RCC1-like" evidence="5">
    <location>
        <begin position="56"/>
        <end position="462"/>
    </location>
</feature>
<dbReference type="InterPro" id="IPR009091">
    <property type="entry name" value="RCC1/BLIP-II"/>
</dbReference>
<feature type="repeat" description="RCC1" evidence="3">
    <location>
        <begin position="348"/>
        <end position="411"/>
    </location>
</feature>
<name>A0A084G5U0_PSEDA</name>
<dbReference type="InterPro" id="IPR000408">
    <property type="entry name" value="Reg_chr_condens"/>
</dbReference>
<evidence type="ECO:0000313" key="6">
    <source>
        <dbReference type="EMBL" id="KEZ42702.1"/>
    </source>
</evidence>
<gene>
    <name evidence="6" type="ORF">SAPIO_CDS5965</name>
</gene>
<feature type="repeat" description="RCC1" evidence="3">
    <location>
        <begin position="293"/>
        <end position="347"/>
    </location>
</feature>
<feature type="repeat" description="RCC1" evidence="3">
    <location>
        <begin position="54"/>
        <end position="109"/>
    </location>
</feature>
<evidence type="ECO:0000313" key="7">
    <source>
        <dbReference type="Proteomes" id="UP000028545"/>
    </source>
</evidence>
<dbReference type="RefSeq" id="XP_016642501.1">
    <property type="nucleotide sequence ID" value="XM_016788185.1"/>
</dbReference>
<dbReference type="PANTHER" id="PTHR45982:SF1">
    <property type="entry name" value="REGULATOR OF CHROMOSOME CONDENSATION"/>
    <property type="match status" value="1"/>
</dbReference>
<proteinExistence type="predicted"/>
<dbReference type="GO" id="GO:0005737">
    <property type="term" value="C:cytoplasm"/>
    <property type="evidence" value="ECO:0007669"/>
    <property type="project" value="TreeGrafter"/>
</dbReference>
<dbReference type="PANTHER" id="PTHR45982">
    <property type="entry name" value="REGULATOR OF CHROMOSOME CONDENSATION"/>
    <property type="match status" value="1"/>
</dbReference>
<dbReference type="Gene3D" id="2.130.10.30">
    <property type="entry name" value="Regulator of chromosome condensation 1/beta-lactamase-inhibitor protein II"/>
    <property type="match status" value="1"/>
</dbReference>
<dbReference type="HOGENOM" id="CLU_005210_4_0_1"/>
<protein>
    <submittedName>
        <fullName evidence="6">Ran exchange factor Prp20/Pim1</fullName>
    </submittedName>
</protein>
<dbReference type="EMBL" id="JOWA01000099">
    <property type="protein sequence ID" value="KEZ42702.1"/>
    <property type="molecule type" value="Genomic_DNA"/>
</dbReference>
<evidence type="ECO:0000256" key="4">
    <source>
        <dbReference type="SAM" id="MobiDB-lite"/>
    </source>
</evidence>
<dbReference type="AlphaFoldDB" id="A0A084G5U0"/>
<keyword evidence="1" id="KW-0344">Guanine-nucleotide releasing factor</keyword>
<dbReference type="PROSITE" id="PS50012">
    <property type="entry name" value="RCC1_3"/>
    <property type="match status" value="6"/>
</dbReference>
<keyword evidence="2" id="KW-0677">Repeat</keyword>
<reference evidence="6 7" key="1">
    <citation type="journal article" date="2014" name="Genome Announc.">
        <title>Draft genome sequence of the pathogenic fungus Scedosporium apiospermum.</title>
        <authorList>
            <person name="Vandeputte P."/>
            <person name="Ghamrawi S."/>
            <person name="Rechenmann M."/>
            <person name="Iltis A."/>
            <person name="Giraud S."/>
            <person name="Fleury M."/>
            <person name="Thornton C."/>
            <person name="Delhaes L."/>
            <person name="Meyer W."/>
            <person name="Papon N."/>
            <person name="Bouchara J.P."/>
        </authorList>
    </citation>
    <scope>NUCLEOTIDE SEQUENCE [LARGE SCALE GENOMIC DNA]</scope>
    <source>
        <strain evidence="6 7">IHEM 14462</strain>
    </source>
</reference>
<dbReference type="GO" id="GO:0005085">
    <property type="term" value="F:guanyl-nucleotide exchange factor activity"/>
    <property type="evidence" value="ECO:0007669"/>
    <property type="project" value="TreeGrafter"/>
</dbReference>
<dbReference type="PROSITE" id="PS00625">
    <property type="entry name" value="RCC1_1"/>
    <property type="match status" value="1"/>
</dbReference>
<dbReference type="Proteomes" id="UP000028545">
    <property type="component" value="Unassembled WGS sequence"/>
</dbReference>
<comment type="caution">
    <text evidence="6">The sequence shown here is derived from an EMBL/GenBank/DDBJ whole genome shotgun (WGS) entry which is preliminary data.</text>
</comment>
<evidence type="ECO:0000256" key="1">
    <source>
        <dbReference type="ARBA" id="ARBA00022658"/>
    </source>
</evidence>
<dbReference type="OrthoDB" id="61110at2759"/>
<feature type="region of interest" description="Disordered" evidence="4">
    <location>
        <begin position="1"/>
        <end position="49"/>
    </location>
</feature>
<feature type="repeat" description="RCC1" evidence="3">
    <location>
        <begin position="110"/>
        <end position="184"/>
    </location>
</feature>
<feature type="repeat" description="RCC1" evidence="3">
    <location>
        <begin position="238"/>
        <end position="292"/>
    </location>
</feature>
<feature type="region of interest" description="Disordered" evidence="4">
    <location>
        <begin position="137"/>
        <end position="161"/>
    </location>
</feature>